<dbReference type="EMBL" id="BAABHY010000005">
    <property type="protein sequence ID" value="GAA5112272.1"/>
    <property type="molecule type" value="Genomic_DNA"/>
</dbReference>
<reference evidence="2" key="1">
    <citation type="journal article" date="2019" name="Int. J. Syst. Evol. Microbiol.">
        <title>The Global Catalogue of Microorganisms (GCM) 10K type strain sequencing project: providing services to taxonomists for standard genome sequencing and annotation.</title>
        <authorList>
            <consortium name="The Broad Institute Genomics Platform"/>
            <consortium name="The Broad Institute Genome Sequencing Center for Infectious Disease"/>
            <person name="Wu L."/>
            <person name="Ma J."/>
        </authorList>
    </citation>
    <scope>NUCLEOTIDE SEQUENCE [LARGE SCALE GENOMIC DNA]</scope>
    <source>
        <strain evidence="2">JCM 18050</strain>
    </source>
</reference>
<accession>A0ABP9ND46</accession>
<dbReference type="InterPro" id="IPR021530">
    <property type="entry name" value="AllH-like"/>
</dbReference>
<evidence type="ECO:0000313" key="2">
    <source>
        <dbReference type="Proteomes" id="UP001500171"/>
    </source>
</evidence>
<name>A0ABP9ND46_9GAMM</name>
<keyword evidence="2" id="KW-1185">Reference proteome</keyword>
<dbReference type="Pfam" id="PF11392">
    <property type="entry name" value="AllH"/>
    <property type="match status" value="1"/>
</dbReference>
<dbReference type="RefSeq" id="WP_345491489.1">
    <property type="nucleotide sequence ID" value="NZ_BAABHY010000005.1"/>
</dbReference>
<sequence>MSNIVKPLAVSAHITCAPGEVFCFSLHNKVINLTDNNNQIITLHSFNNGLSPMGWSLRQDDFWYIYDLIERDHVAISQTNCGDLVFGDTTLCRQARQLNLTIQQPFTLQKNVVYTLLSPLKHSTGLFGDLASLLNQPLNAELQQFYEQISRFLTNQPFNLEPFIGLGPGLTPTFDDILVGIFAALYTDRSRHPQLVNMHTYLPESKLETLTTKVSAAFLTCAFKGTFTLNLLAVISSIRQYNQNTLAMKKLLSYGHSSGADLLLGIWIGTLLLEQDYHHNEVE</sequence>
<evidence type="ECO:0000313" key="1">
    <source>
        <dbReference type="EMBL" id="GAA5112272.1"/>
    </source>
</evidence>
<comment type="caution">
    <text evidence="1">The sequence shown here is derived from an EMBL/GenBank/DDBJ whole genome shotgun (WGS) entry which is preliminary data.</text>
</comment>
<gene>
    <name evidence="1" type="ORF">GCM10023211_18650</name>
</gene>
<dbReference type="Proteomes" id="UP001500171">
    <property type="component" value="Unassembled WGS sequence"/>
</dbReference>
<organism evidence="1 2">
    <name type="scientific">Orbus sasakiae</name>
    <dbReference type="NCBI Taxonomy" id="1078475"/>
    <lineage>
        <taxon>Bacteria</taxon>
        <taxon>Pseudomonadati</taxon>
        <taxon>Pseudomonadota</taxon>
        <taxon>Gammaproteobacteria</taxon>
        <taxon>Orbales</taxon>
        <taxon>Orbaceae</taxon>
        <taxon>Orbus</taxon>
    </lineage>
</organism>
<protein>
    <submittedName>
        <fullName evidence="1">DUF2877 domain-containing protein</fullName>
    </submittedName>
</protein>
<proteinExistence type="predicted"/>